<dbReference type="InterPro" id="IPR021109">
    <property type="entry name" value="Peptidase_aspartic_dom_sf"/>
</dbReference>
<dbReference type="CDD" id="cd00303">
    <property type="entry name" value="retropepsin_like"/>
    <property type="match status" value="1"/>
</dbReference>
<dbReference type="PANTHER" id="PTHR46148:SF60">
    <property type="entry name" value="CHROMO DOMAIN-CONTAINING PROTEIN"/>
    <property type="match status" value="1"/>
</dbReference>
<dbReference type="Gene3D" id="2.40.70.10">
    <property type="entry name" value="Acid Proteases"/>
    <property type="match status" value="1"/>
</dbReference>
<protein>
    <submittedName>
        <fullName evidence="2">Uncharacterized protein LOC107494180</fullName>
    </submittedName>
</protein>
<dbReference type="Pfam" id="PF08284">
    <property type="entry name" value="RVP_2"/>
    <property type="match status" value="1"/>
</dbReference>
<organism evidence="1 2">
    <name type="scientific">Arachis duranensis</name>
    <name type="common">Wild peanut</name>
    <dbReference type="NCBI Taxonomy" id="130453"/>
    <lineage>
        <taxon>Eukaryota</taxon>
        <taxon>Viridiplantae</taxon>
        <taxon>Streptophyta</taxon>
        <taxon>Embryophyta</taxon>
        <taxon>Tracheophyta</taxon>
        <taxon>Spermatophyta</taxon>
        <taxon>Magnoliopsida</taxon>
        <taxon>eudicotyledons</taxon>
        <taxon>Gunneridae</taxon>
        <taxon>Pentapetalae</taxon>
        <taxon>rosids</taxon>
        <taxon>fabids</taxon>
        <taxon>Fabales</taxon>
        <taxon>Fabaceae</taxon>
        <taxon>Papilionoideae</taxon>
        <taxon>50 kb inversion clade</taxon>
        <taxon>dalbergioids sensu lato</taxon>
        <taxon>Dalbergieae</taxon>
        <taxon>Pterocarpus clade</taxon>
        <taxon>Arachis</taxon>
    </lineage>
</organism>
<dbReference type="Proteomes" id="UP000515211">
    <property type="component" value="Chromosome 6"/>
</dbReference>
<accession>A0A6P4DXI0</accession>
<sequence>MCVVAPLEIQRFSELVNKARVIEDYAKKVALARDTRGGNNRGRGKYFQSRGQNFKRCGHAPQHPQGQGNFKRTNYDQYHQAKERGHITKDCLYGRNLNVRWNQQQDQVFAVNANDVAKSDPLMRDKCFISDKVLVTLYDTGSSHSFITFDKAAELGLKISHLAFDLHAHTLSQIVVTRLGCRQIPFKIEDRSFVHDLICLPMVERHLARHLEFLAQRSWDVAPGMKTDVASYVSKCLTVKSHILEPESVQVREDLTLQVTPVRIDDTSIKRLRDKEVSLVKVAWNWDGIKEHTWKLESKMRNDYPHLFSDSEYVIAEQYLR</sequence>
<dbReference type="GeneID" id="107494180"/>
<evidence type="ECO:0000313" key="1">
    <source>
        <dbReference type="Proteomes" id="UP000515211"/>
    </source>
</evidence>
<evidence type="ECO:0000313" key="2">
    <source>
        <dbReference type="RefSeq" id="XP_015970702.1"/>
    </source>
</evidence>
<name>A0A6P4DXI0_ARADU</name>
<reference evidence="2" key="2">
    <citation type="submission" date="2025-08" db="UniProtKB">
        <authorList>
            <consortium name="RefSeq"/>
        </authorList>
    </citation>
    <scope>IDENTIFICATION</scope>
    <source>
        <tissue evidence="2">Whole plant</tissue>
    </source>
</reference>
<keyword evidence="1" id="KW-1185">Reference proteome</keyword>
<reference evidence="1" key="1">
    <citation type="journal article" date="2016" name="Nat. Genet.">
        <title>The genome sequences of Arachis duranensis and Arachis ipaensis, the diploid ancestors of cultivated peanut.</title>
        <authorList>
            <person name="Bertioli D.J."/>
            <person name="Cannon S.B."/>
            <person name="Froenicke L."/>
            <person name="Huang G."/>
            <person name="Farmer A.D."/>
            <person name="Cannon E.K."/>
            <person name="Liu X."/>
            <person name="Gao D."/>
            <person name="Clevenger J."/>
            <person name="Dash S."/>
            <person name="Ren L."/>
            <person name="Moretzsohn M.C."/>
            <person name="Shirasawa K."/>
            <person name="Huang W."/>
            <person name="Vidigal B."/>
            <person name="Abernathy B."/>
            <person name="Chu Y."/>
            <person name="Niederhuth C.E."/>
            <person name="Umale P."/>
            <person name="Araujo A.C."/>
            <person name="Kozik A."/>
            <person name="Kim K.D."/>
            <person name="Burow M.D."/>
            <person name="Varshney R.K."/>
            <person name="Wang X."/>
            <person name="Zhang X."/>
            <person name="Barkley N."/>
            <person name="Guimaraes P.M."/>
            <person name="Isobe S."/>
            <person name="Guo B."/>
            <person name="Liao B."/>
            <person name="Stalker H.T."/>
            <person name="Schmitz R.J."/>
            <person name="Scheffler B.E."/>
            <person name="Leal-Bertioli S.C."/>
            <person name="Xun X."/>
            <person name="Jackson S.A."/>
            <person name="Michelmore R."/>
            <person name="Ozias-Akins P."/>
        </authorList>
    </citation>
    <scope>NUCLEOTIDE SEQUENCE [LARGE SCALE GENOMIC DNA]</scope>
    <source>
        <strain evidence="1">cv. V14167</strain>
    </source>
</reference>
<proteinExistence type="predicted"/>
<gene>
    <name evidence="2" type="primary">LOC107494180</name>
</gene>
<dbReference type="RefSeq" id="XP_015970702.1">
    <property type="nucleotide sequence ID" value="XM_016115216.1"/>
</dbReference>
<dbReference type="KEGG" id="adu:107494180"/>
<dbReference type="AlphaFoldDB" id="A0A6P4DXI0"/>
<dbReference type="PANTHER" id="PTHR46148">
    <property type="entry name" value="CHROMO DOMAIN-CONTAINING PROTEIN"/>
    <property type="match status" value="1"/>
</dbReference>